<dbReference type="PANTHER" id="PTHR45618">
    <property type="entry name" value="MITOCHONDRIAL DICARBOXYLATE CARRIER-RELATED"/>
    <property type="match status" value="1"/>
</dbReference>
<evidence type="ECO:0000313" key="11">
    <source>
        <dbReference type="Proteomes" id="UP000037069"/>
    </source>
</evidence>
<dbReference type="PROSITE" id="PS50920">
    <property type="entry name" value="SOLCAR"/>
    <property type="match status" value="6"/>
</dbReference>
<dbReference type="STRING" id="7375.A0A0L0CEH5"/>
<proteinExistence type="inferred from homology"/>
<evidence type="ECO:0000313" key="10">
    <source>
        <dbReference type="EMBL" id="KNC30660.1"/>
    </source>
</evidence>
<dbReference type="OMA" id="IKENFWY"/>
<evidence type="ECO:0000256" key="1">
    <source>
        <dbReference type="ARBA" id="ARBA00004141"/>
    </source>
</evidence>
<feature type="repeat" description="Solcar" evidence="8">
    <location>
        <begin position="223"/>
        <end position="307"/>
    </location>
</feature>
<comment type="similarity">
    <text evidence="2 9">Belongs to the mitochondrial carrier (TC 2.A.29) family.</text>
</comment>
<dbReference type="OrthoDB" id="448427at2759"/>
<evidence type="ECO:0000256" key="2">
    <source>
        <dbReference type="ARBA" id="ARBA00006375"/>
    </source>
</evidence>
<feature type="repeat" description="Solcar" evidence="8">
    <location>
        <begin position="383"/>
        <end position="474"/>
    </location>
</feature>
<keyword evidence="5" id="KW-0677">Repeat</keyword>
<evidence type="ECO:0000256" key="8">
    <source>
        <dbReference type="PROSITE-ProRule" id="PRU00282"/>
    </source>
</evidence>
<evidence type="ECO:0000256" key="7">
    <source>
        <dbReference type="ARBA" id="ARBA00023136"/>
    </source>
</evidence>
<keyword evidence="6" id="KW-1133">Transmembrane helix</keyword>
<keyword evidence="7 8" id="KW-0472">Membrane</keyword>
<gene>
    <name evidence="10" type="ORF">FF38_11711</name>
</gene>
<dbReference type="Pfam" id="PF00153">
    <property type="entry name" value="Mito_carr"/>
    <property type="match status" value="5"/>
</dbReference>
<evidence type="ECO:0000256" key="6">
    <source>
        <dbReference type="ARBA" id="ARBA00022989"/>
    </source>
</evidence>
<dbReference type="Gene3D" id="1.50.40.10">
    <property type="entry name" value="Mitochondrial carrier domain"/>
    <property type="match status" value="2"/>
</dbReference>
<organism evidence="10 11">
    <name type="scientific">Lucilia cuprina</name>
    <name type="common">Green bottle fly</name>
    <name type="synonym">Australian sheep blowfly</name>
    <dbReference type="NCBI Taxonomy" id="7375"/>
    <lineage>
        <taxon>Eukaryota</taxon>
        <taxon>Metazoa</taxon>
        <taxon>Ecdysozoa</taxon>
        <taxon>Arthropoda</taxon>
        <taxon>Hexapoda</taxon>
        <taxon>Insecta</taxon>
        <taxon>Pterygota</taxon>
        <taxon>Neoptera</taxon>
        <taxon>Endopterygota</taxon>
        <taxon>Diptera</taxon>
        <taxon>Brachycera</taxon>
        <taxon>Muscomorpha</taxon>
        <taxon>Oestroidea</taxon>
        <taxon>Calliphoridae</taxon>
        <taxon>Luciliinae</taxon>
        <taxon>Lucilia</taxon>
    </lineage>
</organism>
<evidence type="ECO:0000256" key="4">
    <source>
        <dbReference type="ARBA" id="ARBA00022692"/>
    </source>
</evidence>
<protein>
    <recommendedName>
        <fullName evidence="12">Mitochondrial dicarboxylate carrier</fullName>
    </recommendedName>
</protein>
<keyword evidence="11" id="KW-1185">Reference proteome</keyword>
<reference evidence="10 11" key="1">
    <citation type="journal article" date="2015" name="Nat. Commun.">
        <title>Lucilia cuprina genome unlocks parasitic fly biology to underpin future interventions.</title>
        <authorList>
            <person name="Anstead C.A."/>
            <person name="Korhonen P.K."/>
            <person name="Young N.D."/>
            <person name="Hall R.S."/>
            <person name="Jex A.R."/>
            <person name="Murali S.C."/>
            <person name="Hughes D.S."/>
            <person name="Lee S.F."/>
            <person name="Perry T."/>
            <person name="Stroehlein A.J."/>
            <person name="Ansell B.R."/>
            <person name="Breugelmans B."/>
            <person name="Hofmann A."/>
            <person name="Qu J."/>
            <person name="Dugan S."/>
            <person name="Lee S.L."/>
            <person name="Chao H."/>
            <person name="Dinh H."/>
            <person name="Han Y."/>
            <person name="Doddapaneni H.V."/>
            <person name="Worley K.C."/>
            <person name="Muzny D.M."/>
            <person name="Ioannidis P."/>
            <person name="Waterhouse R.M."/>
            <person name="Zdobnov E.M."/>
            <person name="James P.J."/>
            <person name="Bagnall N.H."/>
            <person name="Kotze A.C."/>
            <person name="Gibbs R.A."/>
            <person name="Richards S."/>
            <person name="Batterham P."/>
            <person name="Gasser R.B."/>
        </authorList>
    </citation>
    <scope>NUCLEOTIDE SEQUENCE [LARGE SCALE GENOMIC DNA]</scope>
    <source>
        <strain evidence="10 11">LS</strain>
        <tissue evidence="10">Full body</tissue>
    </source>
</reference>
<evidence type="ECO:0008006" key="12">
    <source>
        <dbReference type="Google" id="ProtNLM"/>
    </source>
</evidence>
<evidence type="ECO:0000256" key="5">
    <source>
        <dbReference type="ARBA" id="ARBA00022737"/>
    </source>
</evidence>
<dbReference type="AlphaFoldDB" id="A0A0L0CEH5"/>
<keyword evidence="4 8" id="KW-0812">Transmembrane</keyword>
<dbReference type="GO" id="GO:0016020">
    <property type="term" value="C:membrane"/>
    <property type="evidence" value="ECO:0007669"/>
    <property type="project" value="UniProtKB-SubCell"/>
</dbReference>
<dbReference type="InterPro" id="IPR050391">
    <property type="entry name" value="Mito_Metabolite_Transporter"/>
</dbReference>
<dbReference type="InterPro" id="IPR023395">
    <property type="entry name" value="MCP_dom_sf"/>
</dbReference>
<dbReference type="Proteomes" id="UP000037069">
    <property type="component" value="Unassembled WGS sequence"/>
</dbReference>
<feature type="repeat" description="Solcar" evidence="8">
    <location>
        <begin position="312"/>
        <end position="379"/>
    </location>
</feature>
<feature type="repeat" description="Solcar" evidence="8">
    <location>
        <begin position="123"/>
        <end position="214"/>
    </location>
</feature>
<dbReference type="EMBL" id="JRES01000501">
    <property type="protein sequence ID" value="KNC30660.1"/>
    <property type="molecule type" value="Genomic_DNA"/>
</dbReference>
<dbReference type="InterPro" id="IPR018108">
    <property type="entry name" value="MCP_transmembrane"/>
</dbReference>
<name>A0A0L0CEH5_LUCCU</name>
<sequence length="577" mass="63701">VFFVQYNKKPTVKTFQDIFLHKIKIIIMSAVPVEKSKRLGRWYFGGLASAGAACCTHPLDLIKVTLQTQQGKLSVVQLTAKVVREQGVFALYNGLSASVLRQMTYSMTRFGIYEVGKPYINTDTFLGKITLAGLAGTFGGIVGTPADMVNVRMQNDVKLPPEQRRNYKNALDGLIKVYRQEGFKRLFSGATTATGRGVLMTIGQVAFYDQIKTMLLETPHFDDNLITHFTASLAAGAIATTLTQPLDVLKTRMMNAKPGEFKGLWDIVKFTARLGPLGFFKGYIPAFVRLAVGVTHPLDLIKVHLQTQQLPKKTLIQTISHIYAAGGIKENFWYKTITLITLSTLKGLKGFYRGMSASLVRQLTYTTTRFGIYESGKQYIDVRNIGQTLALAITAGVCGGVVGVPTDMVNVRMQNDSKLPKEKQRGYKHVFDGLYRVTKEEGVQALFRGGSAAVSRGVMMTIGQNVVYDYLKRFLLSTAYFNDNSPTHFLTSLISGGVATLFTQPLDVMKTRLMNANPGQYSGLLAVAKDIANVGTMGFFKGFIPAFARIGPHTILTFLMMEQLRLHFGYFPPNASA</sequence>
<comment type="caution">
    <text evidence="10">The sequence shown here is derived from an EMBL/GenBank/DDBJ whole genome shotgun (WGS) entry which is preliminary data.</text>
</comment>
<dbReference type="SUPFAM" id="SSF103506">
    <property type="entry name" value="Mitochondrial carrier"/>
    <property type="match status" value="2"/>
</dbReference>
<feature type="repeat" description="Solcar" evidence="8">
    <location>
        <begin position="483"/>
        <end position="567"/>
    </location>
</feature>
<feature type="repeat" description="Solcar" evidence="8">
    <location>
        <begin position="36"/>
        <end position="119"/>
    </location>
</feature>
<evidence type="ECO:0000256" key="9">
    <source>
        <dbReference type="RuleBase" id="RU000488"/>
    </source>
</evidence>
<keyword evidence="3 9" id="KW-0813">Transport</keyword>
<feature type="non-terminal residue" evidence="10">
    <location>
        <position position="1"/>
    </location>
</feature>
<accession>A0A0L0CEH5</accession>
<evidence type="ECO:0000256" key="3">
    <source>
        <dbReference type="ARBA" id="ARBA00022448"/>
    </source>
</evidence>
<comment type="subcellular location">
    <subcellularLocation>
        <location evidence="1">Membrane</location>
        <topology evidence="1">Multi-pass membrane protein</topology>
    </subcellularLocation>
</comment>